<dbReference type="PANTHER" id="PTHR45138">
    <property type="entry name" value="REGULATORY COMPONENTS OF SENSORY TRANSDUCTION SYSTEM"/>
    <property type="match status" value="1"/>
</dbReference>
<keyword evidence="3" id="KW-0472">Membrane</keyword>
<dbReference type="EC" id="2.7.7.65" evidence="1"/>
<dbReference type="PANTHER" id="PTHR45138:SF9">
    <property type="entry name" value="DIGUANYLATE CYCLASE DGCM-RELATED"/>
    <property type="match status" value="1"/>
</dbReference>
<dbReference type="GO" id="GO:0005886">
    <property type="term" value="C:plasma membrane"/>
    <property type="evidence" value="ECO:0007669"/>
    <property type="project" value="TreeGrafter"/>
</dbReference>
<evidence type="ECO:0000313" key="5">
    <source>
        <dbReference type="EMBL" id="POB50138.1"/>
    </source>
</evidence>
<dbReference type="SMART" id="SM00267">
    <property type="entry name" value="GGDEF"/>
    <property type="match status" value="1"/>
</dbReference>
<name>A0A2S3R8V2_VIBVL</name>
<protein>
    <recommendedName>
        <fullName evidence="1">diguanylate cyclase</fullName>
        <ecNumber evidence="1">2.7.7.65</ecNumber>
    </recommendedName>
</protein>
<dbReference type="RefSeq" id="WP_103199604.1">
    <property type="nucleotide sequence ID" value="NZ_JAPFIK010000002.1"/>
</dbReference>
<reference evidence="5 6" key="1">
    <citation type="journal article" date="2018" name="Front. Microbiol.">
        <title>Phylogeny of Vibrio vulnificus from the Analysis of the Core-Genome: Implications for Intra-Species Taxonomy.</title>
        <authorList>
            <person name="Roig F.J."/>
            <person name="Gonzalez-Candelas F."/>
            <person name="Sanjuan E."/>
            <person name="Fouz B."/>
            <person name="Feil E.J."/>
            <person name="Llorens C."/>
            <person name="Baker-Austin C."/>
            <person name="Oliver J.D."/>
            <person name="Danin-Poleg Y."/>
            <person name="Gibas C.J."/>
            <person name="Kashi Y."/>
            <person name="Gulig P.A."/>
            <person name="Morrison S.S."/>
            <person name="Amaro C."/>
        </authorList>
    </citation>
    <scope>NUCLEOTIDE SEQUENCE [LARGE SCALE GENOMIC DNA]</scope>
    <source>
        <strain evidence="5 6">CECT4608</strain>
    </source>
</reference>
<feature type="transmembrane region" description="Helical" evidence="3">
    <location>
        <begin position="270"/>
        <end position="290"/>
    </location>
</feature>
<evidence type="ECO:0000256" key="1">
    <source>
        <dbReference type="ARBA" id="ARBA00012528"/>
    </source>
</evidence>
<keyword evidence="3" id="KW-1133">Transmembrane helix</keyword>
<dbReference type="GO" id="GO:0043709">
    <property type="term" value="P:cell adhesion involved in single-species biofilm formation"/>
    <property type="evidence" value="ECO:0007669"/>
    <property type="project" value="TreeGrafter"/>
</dbReference>
<dbReference type="AlphaFoldDB" id="A0A2S3R8V2"/>
<feature type="transmembrane region" description="Helical" evidence="3">
    <location>
        <begin position="7"/>
        <end position="27"/>
    </location>
</feature>
<dbReference type="GO" id="GO:1902201">
    <property type="term" value="P:negative regulation of bacterial-type flagellum-dependent cell motility"/>
    <property type="evidence" value="ECO:0007669"/>
    <property type="project" value="TreeGrafter"/>
</dbReference>
<dbReference type="Pfam" id="PF00990">
    <property type="entry name" value="GGDEF"/>
    <property type="match status" value="1"/>
</dbReference>
<dbReference type="Gene3D" id="3.30.70.270">
    <property type="match status" value="1"/>
</dbReference>
<dbReference type="NCBIfam" id="TIGR00254">
    <property type="entry name" value="GGDEF"/>
    <property type="match status" value="1"/>
</dbReference>
<comment type="catalytic activity">
    <reaction evidence="2">
        <text>2 GTP = 3',3'-c-di-GMP + 2 diphosphate</text>
        <dbReference type="Rhea" id="RHEA:24898"/>
        <dbReference type="ChEBI" id="CHEBI:33019"/>
        <dbReference type="ChEBI" id="CHEBI:37565"/>
        <dbReference type="ChEBI" id="CHEBI:58805"/>
        <dbReference type="EC" id="2.7.7.65"/>
    </reaction>
</comment>
<gene>
    <name evidence="5" type="ORF">CRN52_00770</name>
</gene>
<dbReference type="CDD" id="cd01949">
    <property type="entry name" value="GGDEF"/>
    <property type="match status" value="1"/>
</dbReference>
<dbReference type="SUPFAM" id="SSF55073">
    <property type="entry name" value="Nucleotide cyclase"/>
    <property type="match status" value="1"/>
</dbReference>
<organism evidence="5 6">
    <name type="scientific">Vibrio vulnificus</name>
    <dbReference type="NCBI Taxonomy" id="672"/>
    <lineage>
        <taxon>Bacteria</taxon>
        <taxon>Pseudomonadati</taxon>
        <taxon>Pseudomonadota</taxon>
        <taxon>Gammaproteobacteria</taxon>
        <taxon>Vibrionales</taxon>
        <taxon>Vibrionaceae</taxon>
        <taxon>Vibrio</taxon>
    </lineage>
</organism>
<evidence type="ECO:0000256" key="3">
    <source>
        <dbReference type="SAM" id="Phobius"/>
    </source>
</evidence>
<dbReference type="InterPro" id="IPR029787">
    <property type="entry name" value="Nucleotide_cyclase"/>
</dbReference>
<keyword evidence="3" id="KW-0812">Transmembrane</keyword>
<accession>A0A2S3R8V2</accession>
<evidence type="ECO:0000256" key="2">
    <source>
        <dbReference type="ARBA" id="ARBA00034247"/>
    </source>
</evidence>
<evidence type="ECO:0000259" key="4">
    <source>
        <dbReference type="PROSITE" id="PS50887"/>
    </source>
</evidence>
<comment type="caution">
    <text evidence="5">The sequence shown here is derived from an EMBL/GenBank/DDBJ whole genome shotgun (WGS) entry which is preliminary data.</text>
</comment>
<dbReference type="PROSITE" id="PS50887">
    <property type="entry name" value="GGDEF"/>
    <property type="match status" value="1"/>
</dbReference>
<evidence type="ECO:0000313" key="6">
    <source>
        <dbReference type="Proteomes" id="UP000237466"/>
    </source>
</evidence>
<dbReference type="InterPro" id="IPR050469">
    <property type="entry name" value="Diguanylate_Cyclase"/>
</dbReference>
<dbReference type="InterPro" id="IPR043128">
    <property type="entry name" value="Rev_trsase/Diguanyl_cyclase"/>
</dbReference>
<dbReference type="Gene3D" id="3.30.450.20">
    <property type="entry name" value="PAS domain"/>
    <property type="match status" value="1"/>
</dbReference>
<feature type="domain" description="GGDEF" evidence="4">
    <location>
        <begin position="461"/>
        <end position="593"/>
    </location>
</feature>
<dbReference type="InterPro" id="IPR000160">
    <property type="entry name" value="GGDEF_dom"/>
</dbReference>
<dbReference type="CDD" id="cd12912">
    <property type="entry name" value="PDC2_MCP_like"/>
    <property type="match status" value="1"/>
</dbReference>
<sequence>MELPKTLIRLLRPYLIALTCTMIYLAYHQFKQSEEAVYQQSQSHIITASSLIHAQIEAVYSKFYLLEKSLLAAHLDPSNADSQTIAQHILSHSSNYSNILFWRKNSPTLLDMSGKQQATNPYKLYWHPLKTVRDKFEISSLYQNNKNRWVFAVRHINPNIDGQLWIEFDLLFTTQYLKGLKILDKGYVFVVEKSTGKLVFHPDPHRIGTLSISFNSGIAQQIATGRPFGKYEYYYRDNFKLAVFNTDSDLDWVFISGTDRADILSSSDQFSLTAIVIASLLGLAIAINYLSYRLSDQLAQLGQCRSLLDFKQQLKILLNRFYFNSGVQFCLYDPISQMFSTLDYHGNKKPLLQNDDLVAQLSANALSFHHQHDADPLAVKLQINGNHYRMALFDGERLNGVIYLRKRFPTQKAVINIVQNYAQTTLANLLLHEQLRHQDPMTQLENKASLANTVQRELGKEALYLAMINIDNFQRINDSFGHPVGDMVIRKTAQMIRDAFPKPNGLCLARYGSEEFAVLFQSSDPHEAQTQLNELKHAISNTRLLEAGLPVGYSISVGLTQLAPSYHETIENAERALQRAKNLGKNRVVTHFSERSAKTSCA</sequence>
<dbReference type="Proteomes" id="UP000237466">
    <property type="component" value="Unassembled WGS sequence"/>
</dbReference>
<proteinExistence type="predicted"/>
<dbReference type="GO" id="GO:0052621">
    <property type="term" value="F:diguanylate cyclase activity"/>
    <property type="evidence" value="ECO:0007669"/>
    <property type="project" value="UniProtKB-EC"/>
</dbReference>
<dbReference type="EMBL" id="PDGH01000008">
    <property type="protein sequence ID" value="POB50138.1"/>
    <property type="molecule type" value="Genomic_DNA"/>
</dbReference>